<dbReference type="EMBL" id="CAMXCT030002669">
    <property type="protein sequence ID" value="CAL4787035.1"/>
    <property type="molecule type" value="Genomic_DNA"/>
</dbReference>
<dbReference type="InterPro" id="IPR012334">
    <property type="entry name" value="Pectin_lyas_fold"/>
</dbReference>
<dbReference type="Gene3D" id="2.160.20.10">
    <property type="entry name" value="Single-stranded right-handed beta-helix, Pectin lyase-like"/>
    <property type="match status" value="1"/>
</dbReference>
<keyword evidence="2" id="KW-0732">Signal</keyword>
<keyword evidence="5" id="KW-1185">Reference proteome</keyword>
<dbReference type="Proteomes" id="UP001152797">
    <property type="component" value="Unassembled WGS sequence"/>
</dbReference>
<reference evidence="4" key="2">
    <citation type="submission" date="2024-04" db="EMBL/GenBank/DDBJ databases">
        <authorList>
            <person name="Chen Y."/>
            <person name="Shah S."/>
            <person name="Dougan E. K."/>
            <person name="Thang M."/>
            <person name="Chan C."/>
        </authorList>
    </citation>
    <scope>NUCLEOTIDE SEQUENCE [LARGE SCALE GENOMIC DNA]</scope>
</reference>
<accession>A0A9P1G4I3</accession>
<organism evidence="3">
    <name type="scientific">Cladocopium goreaui</name>
    <dbReference type="NCBI Taxonomy" id="2562237"/>
    <lineage>
        <taxon>Eukaryota</taxon>
        <taxon>Sar</taxon>
        <taxon>Alveolata</taxon>
        <taxon>Dinophyceae</taxon>
        <taxon>Suessiales</taxon>
        <taxon>Symbiodiniaceae</taxon>
        <taxon>Cladocopium</taxon>
    </lineage>
</organism>
<dbReference type="OrthoDB" id="5959761at2759"/>
<evidence type="ECO:0000256" key="2">
    <source>
        <dbReference type="SAM" id="SignalP"/>
    </source>
</evidence>
<gene>
    <name evidence="3" type="ORF">C1SCF055_LOCUS25899</name>
</gene>
<evidence type="ECO:0000256" key="1">
    <source>
        <dbReference type="SAM" id="MobiDB-lite"/>
    </source>
</evidence>
<evidence type="ECO:0000313" key="4">
    <source>
        <dbReference type="EMBL" id="CAL1153098.1"/>
    </source>
</evidence>
<evidence type="ECO:0000313" key="3">
    <source>
        <dbReference type="EMBL" id="CAI3999723.1"/>
    </source>
</evidence>
<proteinExistence type="predicted"/>
<dbReference type="EMBL" id="CAMXCT010002669">
    <property type="protein sequence ID" value="CAI3999723.1"/>
    <property type="molecule type" value="Genomic_DNA"/>
</dbReference>
<dbReference type="InterPro" id="IPR059186">
    <property type="entry name" value="SACTE_4363"/>
</dbReference>
<feature type="signal peptide" evidence="2">
    <location>
        <begin position="1"/>
        <end position="15"/>
    </location>
</feature>
<protein>
    <submittedName>
        <fullName evidence="3">Uncharacterized protein</fullName>
    </submittedName>
</protein>
<feature type="chain" id="PRO_5043272478" evidence="2">
    <location>
        <begin position="16"/>
        <end position="661"/>
    </location>
</feature>
<feature type="region of interest" description="Disordered" evidence="1">
    <location>
        <begin position="43"/>
        <end position="63"/>
    </location>
</feature>
<comment type="caution">
    <text evidence="3">The sequence shown here is derived from an EMBL/GenBank/DDBJ whole genome shotgun (WGS) entry which is preliminary data.</text>
</comment>
<reference evidence="3" key="1">
    <citation type="submission" date="2022-10" db="EMBL/GenBank/DDBJ databases">
        <authorList>
            <person name="Chen Y."/>
            <person name="Dougan E. K."/>
            <person name="Chan C."/>
            <person name="Rhodes N."/>
            <person name="Thang M."/>
        </authorList>
    </citation>
    <scope>NUCLEOTIDE SEQUENCE</scope>
</reference>
<dbReference type="EMBL" id="CAMXCT020002669">
    <property type="protein sequence ID" value="CAL1153098.1"/>
    <property type="molecule type" value="Genomic_DNA"/>
</dbReference>
<name>A0A9P1G4I3_9DINO</name>
<evidence type="ECO:0000313" key="5">
    <source>
        <dbReference type="Proteomes" id="UP001152797"/>
    </source>
</evidence>
<feature type="compositionally biased region" description="Basic and acidic residues" evidence="1">
    <location>
        <begin position="43"/>
        <end position="56"/>
    </location>
</feature>
<dbReference type="CDD" id="cd23669">
    <property type="entry name" value="GH55_SacteLam55A-like"/>
    <property type="match status" value="1"/>
</dbReference>
<sequence length="661" mass="72404">MRWVLLLLASQSVTSTSDSCASDAGCAVPDADDATGLLQRTRRASEEQKLVHEPKGHPKARTASSVDFGPNVIIVPAGAASSELQAKLNQLYETQIGWDDYGQFGNHRTAVFLMPGNHQVDIQLPYYFQVLGLGAAPTETVVSPGVRGIGLEVGRQPGNLPNTNTFWRSIENVEVQQRLNFFVSQAAPLRKVKVHGDLKLSGDGDDYTSGGALANSEILGEILTGTQQQWYTRGTKMKPYPHPAGLGSYAAVGCVGPDETSFTPSYDFEGNHLPWQSVHTGATYTEPPSVFAEKPFIIFEQGEYKLRIPEVLRNHPGYDWQSGSTVGFDKVFVTNAKSTAKEMNAAIKQGLHVILTPAVYYLEEPLVIDHPNICILGLGFATLVPKKLDIFIGRGVIEVGRVDGVRLAGVFVQAGPLASPDYSKAVKALVRWGDPNHPYEGNSENPGFIYDFIARAGGPDVEPVGVDTMLEVNNGWVITDNTWLWKADHCVHSSGALCIPQRYVKHCLVVNADNVHMYGLMAEHSNDDIVVWNGEHGKTYFFQSEFKYTMGVHSQPETWDNVPHAVSYRVNAENHIALAMGIYCVVLAEQVDDDATPMANVAVEGGLSAIAVAHEDAYIWGFKDVATLNWNMNWPRDSKLRCKAWSSRSTSCLDSMVEAPR</sequence>
<dbReference type="AlphaFoldDB" id="A0A9P1G4I3"/>